<evidence type="ECO:0000313" key="3">
    <source>
        <dbReference type="Proteomes" id="UP000308705"/>
    </source>
</evidence>
<keyword evidence="3" id="KW-1185">Reference proteome</keyword>
<keyword evidence="1" id="KW-0472">Membrane</keyword>
<feature type="transmembrane region" description="Helical" evidence="1">
    <location>
        <begin position="402"/>
        <end position="426"/>
    </location>
</feature>
<accession>A0A4U3MG51</accession>
<organism evidence="2 3">
    <name type="scientific">Herbidospora galbida</name>
    <dbReference type="NCBI Taxonomy" id="2575442"/>
    <lineage>
        <taxon>Bacteria</taxon>
        <taxon>Bacillati</taxon>
        <taxon>Actinomycetota</taxon>
        <taxon>Actinomycetes</taxon>
        <taxon>Streptosporangiales</taxon>
        <taxon>Streptosporangiaceae</taxon>
        <taxon>Herbidospora</taxon>
    </lineage>
</organism>
<dbReference type="RefSeq" id="WP_137247931.1">
    <property type="nucleotide sequence ID" value="NZ_SZQA01000014.1"/>
</dbReference>
<feature type="transmembrane region" description="Helical" evidence="1">
    <location>
        <begin position="432"/>
        <end position="454"/>
    </location>
</feature>
<keyword evidence="1" id="KW-0812">Transmembrane</keyword>
<dbReference type="Proteomes" id="UP000308705">
    <property type="component" value="Unassembled WGS sequence"/>
</dbReference>
<sequence>MSRASWLGHPLTVLALVVLVVNDHLLKYTWPGLVTGKLSDVAGLILLPAVLDLALRRPAVSIAVTGAGFALVKATATGAWLASEAWTLVWGPSVVLADPTDLLTLPALYVAWWASRHPVPTGRTVVVLLTPAAVLAITATSPAQPYVPPMAFATEVRDGAIIVELKSDERFVSRAYLTRDGVTWEEWTSAVRSSPTPSSCAGDRCLRVVPGRLKVEESTGGGAWTTAWELSPEVQDRLVRAYPPDEPEDLQPVESLSVSAIPGLVVVANGADGVAVRDASGTWRRIGIKDYQLDPAATVPTDAPGRYDTALPQNALFIGVVVGLFALATGIRTLGFIVGVAVGWVAAWFWLAPRAEFHDIVSGGYAPPLYPDVKVLALALILPVAAFALMMFFAVLARPPLWILPVGLATAGLTWLVIMAPFAAWSVGWVPAYAQATVLAVVLSTVVGASAAWVTGRYSTPRPHSLGQRPGP</sequence>
<evidence type="ECO:0000256" key="1">
    <source>
        <dbReference type="SAM" id="Phobius"/>
    </source>
</evidence>
<evidence type="ECO:0000313" key="2">
    <source>
        <dbReference type="EMBL" id="TKK87760.1"/>
    </source>
</evidence>
<dbReference type="AlphaFoldDB" id="A0A4U3MG51"/>
<feature type="transmembrane region" description="Helical" evidence="1">
    <location>
        <begin position="373"/>
        <end position="395"/>
    </location>
</feature>
<comment type="caution">
    <text evidence="2">The sequence shown here is derived from an EMBL/GenBank/DDBJ whole genome shotgun (WGS) entry which is preliminary data.</text>
</comment>
<dbReference type="OrthoDB" id="3524974at2"/>
<feature type="transmembrane region" description="Helical" evidence="1">
    <location>
        <begin position="334"/>
        <end position="353"/>
    </location>
</feature>
<name>A0A4U3MG51_9ACTN</name>
<reference evidence="2 3" key="1">
    <citation type="submission" date="2019-04" db="EMBL/GenBank/DDBJ databases">
        <title>Herbidospora sp. NEAU-GS14.nov., a novel actinomycete isolated from soil.</title>
        <authorList>
            <person name="Han L."/>
        </authorList>
    </citation>
    <scope>NUCLEOTIDE SEQUENCE [LARGE SCALE GENOMIC DNA]</scope>
    <source>
        <strain evidence="2 3">NEAU-GS14</strain>
    </source>
</reference>
<keyword evidence="1" id="KW-1133">Transmembrane helix</keyword>
<proteinExistence type="predicted"/>
<protein>
    <submittedName>
        <fullName evidence="2">Uncharacterized protein</fullName>
    </submittedName>
</protein>
<feature type="transmembrane region" description="Helical" evidence="1">
    <location>
        <begin position="310"/>
        <end position="327"/>
    </location>
</feature>
<gene>
    <name evidence="2" type="ORF">FDA94_16415</name>
</gene>
<dbReference type="EMBL" id="SZQA01000014">
    <property type="protein sequence ID" value="TKK87760.1"/>
    <property type="molecule type" value="Genomic_DNA"/>
</dbReference>